<dbReference type="GO" id="GO:0070034">
    <property type="term" value="F:telomerase RNA binding"/>
    <property type="evidence" value="ECO:0007669"/>
    <property type="project" value="TreeGrafter"/>
</dbReference>
<proteinExistence type="inferred from homology"/>
<dbReference type="GO" id="GO:0000781">
    <property type="term" value="C:chromosome, telomeric region"/>
    <property type="evidence" value="ECO:0007669"/>
    <property type="project" value="UniProtKB-SubCell"/>
</dbReference>
<dbReference type="GO" id="GO:0000333">
    <property type="term" value="C:telomerase catalytic core complex"/>
    <property type="evidence" value="ECO:0007669"/>
    <property type="project" value="TreeGrafter"/>
</dbReference>
<keyword evidence="5" id="KW-1185">Reference proteome</keyword>
<dbReference type="SUPFAM" id="SSF56672">
    <property type="entry name" value="DNA/RNA polymerases"/>
    <property type="match status" value="1"/>
</dbReference>
<keyword evidence="1" id="KW-0779">Telomere</keyword>
<keyword evidence="1" id="KW-0695">RNA-directed DNA polymerase</keyword>
<organism evidence="4 5">
    <name type="scientific">Fasciolopsis buskii</name>
    <dbReference type="NCBI Taxonomy" id="27845"/>
    <lineage>
        <taxon>Eukaryota</taxon>
        <taxon>Metazoa</taxon>
        <taxon>Spiralia</taxon>
        <taxon>Lophotrochozoa</taxon>
        <taxon>Platyhelminthes</taxon>
        <taxon>Trematoda</taxon>
        <taxon>Digenea</taxon>
        <taxon>Plagiorchiida</taxon>
        <taxon>Echinostomata</taxon>
        <taxon>Echinostomatoidea</taxon>
        <taxon>Fasciolidae</taxon>
        <taxon>Fasciolopsis</taxon>
    </lineage>
</organism>
<dbReference type="Proteomes" id="UP000728185">
    <property type="component" value="Unassembled WGS sequence"/>
</dbReference>
<evidence type="ECO:0000313" key="5">
    <source>
        <dbReference type="Proteomes" id="UP000728185"/>
    </source>
</evidence>
<name>A0A8E0RLL5_9TREM</name>
<dbReference type="InterPro" id="IPR003545">
    <property type="entry name" value="Telomerase_RT"/>
</dbReference>
<accession>A0A8E0RLL5</accession>
<dbReference type="EC" id="2.7.7.49" evidence="1"/>
<dbReference type="OrthoDB" id="8068635at2759"/>
<keyword evidence="1" id="KW-0548">Nucleotidyltransferase</keyword>
<dbReference type="AlphaFoldDB" id="A0A8E0RLL5"/>
<keyword evidence="1" id="KW-0539">Nucleus</keyword>
<dbReference type="InterPro" id="IPR043502">
    <property type="entry name" value="DNA/RNA_pol_sf"/>
</dbReference>
<sequence length="502" mass="57565">IPTDDHDVWLVLFNAIVYTLLSGLVVLLLHKHFRWCECRMEVPSVRYFSRAKWKQLKRVLLTDFQSTLIPVEQQYNGSSYPSTCCFEPSLSTISSFDGNLHPLCLVAPSPARLVVKKTGQSFRLVVNANCRQWPPNCDSFPSVPHKIISVNQRLRHVSGLAEFLCQLRSELPSVYSPSMPSVNLAFKTLLTFRSCAHALGHSQFWIAKLDILDCFHSIDHVRLLSVFEEACSLASKYLYPVPNVVLLKQELLWFLKQSTLLFEGKQFAFTCGISQGSCISSDLANLYLAHADRALYDTVNPWCPKQQSCESEILIIRYLDDYLCVSADRENLVHTIERLKTSKFSNAATFCRYAGLPLSAEECLLRLRRTRSNQSNWHFVFQRRPKIMGESCGKTSFRSDGLIILNTVRLGSQLADLFWIFIKSSPQRALLLRREMCKRLAGIFKCKLRSFLGPRQWRLHRVATSSFIHRLHPHRGELVHLFRAIQKGLRSQELAVDHFSLN</sequence>
<evidence type="ECO:0000256" key="2">
    <source>
        <dbReference type="SAM" id="Phobius"/>
    </source>
</evidence>
<evidence type="ECO:0000256" key="1">
    <source>
        <dbReference type="RuleBase" id="RU365061"/>
    </source>
</evidence>
<dbReference type="InterPro" id="IPR000477">
    <property type="entry name" value="RT_dom"/>
</dbReference>
<keyword evidence="1" id="KW-0460">Magnesium</keyword>
<dbReference type="PANTHER" id="PTHR12066">
    <property type="entry name" value="TELOMERASE REVERSE TRANSCRIPTASE"/>
    <property type="match status" value="1"/>
</dbReference>
<keyword evidence="1" id="KW-0808">Transferase</keyword>
<feature type="domain" description="Reverse transcriptase" evidence="3">
    <location>
        <begin position="95"/>
        <end position="404"/>
    </location>
</feature>
<keyword evidence="2" id="KW-1133">Transmembrane helix</keyword>
<dbReference type="PANTHER" id="PTHR12066:SF0">
    <property type="entry name" value="TELOMERASE REVERSE TRANSCRIPTASE"/>
    <property type="match status" value="1"/>
</dbReference>
<dbReference type="GO" id="GO:0046872">
    <property type="term" value="F:metal ion binding"/>
    <property type="evidence" value="ECO:0007669"/>
    <property type="project" value="UniProtKB-KW"/>
</dbReference>
<keyword evidence="2" id="KW-0812">Transmembrane</keyword>
<keyword evidence="2" id="KW-0472">Membrane</keyword>
<comment type="similarity">
    <text evidence="1">Belongs to the reverse transcriptase family. Telomerase subfamily.</text>
</comment>
<comment type="catalytic activity">
    <reaction evidence="1">
        <text>DNA(n) + a 2'-deoxyribonucleoside 5'-triphosphate = DNA(n+1) + diphosphate</text>
        <dbReference type="Rhea" id="RHEA:22508"/>
        <dbReference type="Rhea" id="RHEA-COMP:17339"/>
        <dbReference type="Rhea" id="RHEA-COMP:17340"/>
        <dbReference type="ChEBI" id="CHEBI:33019"/>
        <dbReference type="ChEBI" id="CHEBI:61560"/>
        <dbReference type="ChEBI" id="CHEBI:173112"/>
        <dbReference type="EC" id="2.7.7.49"/>
    </reaction>
</comment>
<gene>
    <name evidence="4" type="ORF">FBUS_01857</name>
</gene>
<dbReference type="Pfam" id="PF00078">
    <property type="entry name" value="RVT_1"/>
    <property type="match status" value="1"/>
</dbReference>
<dbReference type="GO" id="GO:0003720">
    <property type="term" value="F:telomerase activity"/>
    <property type="evidence" value="ECO:0007669"/>
    <property type="project" value="InterPro"/>
</dbReference>
<dbReference type="GO" id="GO:0042162">
    <property type="term" value="F:telomeric DNA binding"/>
    <property type="evidence" value="ECO:0007669"/>
    <property type="project" value="TreeGrafter"/>
</dbReference>
<keyword evidence="1" id="KW-0479">Metal-binding</keyword>
<comment type="subcellular location">
    <subcellularLocation>
        <location evidence="1">Nucleus</location>
    </subcellularLocation>
    <subcellularLocation>
        <location evidence="1">Chromosome</location>
        <location evidence="1">Telomere</location>
    </subcellularLocation>
</comment>
<keyword evidence="1" id="KW-0158">Chromosome</keyword>
<comment type="caution">
    <text evidence="4">The sequence shown here is derived from an EMBL/GenBank/DDBJ whole genome shotgun (WGS) entry which is preliminary data.</text>
</comment>
<evidence type="ECO:0000259" key="3">
    <source>
        <dbReference type="PROSITE" id="PS50878"/>
    </source>
</evidence>
<comment type="function">
    <text evidence="1">Telomerase is a ribonucleoprotein enzyme essential for the replication of chromosome termini in most eukaryotes. It elongates telomeres. It is a reverse transcriptase that adds simple sequence repeats to chromosome ends by copying a template sequence within the RNA component of the enzyme.</text>
</comment>
<feature type="transmembrane region" description="Helical" evidence="2">
    <location>
        <begin position="12"/>
        <end position="30"/>
    </location>
</feature>
<reference evidence="4" key="1">
    <citation type="submission" date="2019-05" db="EMBL/GenBank/DDBJ databases">
        <title>Annotation for the trematode Fasciolopsis buski.</title>
        <authorList>
            <person name="Choi Y.-J."/>
        </authorList>
    </citation>
    <scope>NUCLEOTIDE SEQUENCE</scope>
    <source>
        <strain evidence="4">HT</strain>
        <tissue evidence="4">Whole worm</tissue>
    </source>
</reference>
<dbReference type="PROSITE" id="PS50878">
    <property type="entry name" value="RT_POL"/>
    <property type="match status" value="1"/>
</dbReference>
<protein>
    <recommendedName>
        <fullName evidence="1">Telomerase reverse transcriptase</fullName>
        <ecNumber evidence="1">2.7.7.49</ecNumber>
    </recommendedName>
    <alternativeName>
        <fullName evidence="1">Telomerase catalytic subunit</fullName>
    </alternativeName>
</protein>
<evidence type="ECO:0000313" key="4">
    <source>
        <dbReference type="EMBL" id="KAA0185508.1"/>
    </source>
</evidence>
<feature type="non-terminal residue" evidence="4">
    <location>
        <position position="1"/>
    </location>
</feature>
<dbReference type="GO" id="GO:0007004">
    <property type="term" value="P:telomere maintenance via telomerase"/>
    <property type="evidence" value="ECO:0007669"/>
    <property type="project" value="TreeGrafter"/>
</dbReference>
<dbReference type="EMBL" id="LUCM01010405">
    <property type="protein sequence ID" value="KAA0185508.1"/>
    <property type="molecule type" value="Genomic_DNA"/>
</dbReference>